<dbReference type="InterPro" id="IPR056601">
    <property type="entry name" value="Galaxin_dom"/>
</dbReference>
<gene>
    <name evidence="5" type="ORF">GSOID_T00031793001</name>
</gene>
<feature type="non-terminal residue" evidence="5">
    <location>
        <position position="757"/>
    </location>
</feature>
<dbReference type="SUPFAM" id="SSF49265">
    <property type="entry name" value="Fibronectin type III"/>
    <property type="match status" value="2"/>
</dbReference>
<protein>
    <recommendedName>
        <fullName evidence="4">Fibronectin type-III domain-containing protein</fullName>
    </recommendedName>
</protein>
<dbReference type="Gene3D" id="2.60.40.10">
    <property type="entry name" value="Immunoglobulins"/>
    <property type="match status" value="2"/>
</dbReference>
<dbReference type="InterPro" id="IPR013783">
    <property type="entry name" value="Ig-like_fold"/>
</dbReference>
<keyword evidence="1" id="KW-0677">Repeat</keyword>
<proteinExistence type="predicted"/>
<feature type="domain" description="Fibronectin type-III" evidence="4">
    <location>
        <begin position="21"/>
        <end position="114"/>
    </location>
</feature>
<organism evidence="5">
    <name type="scientific">Oikopleura dioica</name>
    <name type="common">Tunicate</name>
    <dbReference type="NCBI Taxonomy" id="34765"/>
    <lineage>
        <taxon>Eukaryota</taxon>
        <taxon>Metazoa</taxon>
        <taxon>Chordata</taxon>
        <taxon>Tunicata</taxon>
        <taxon>Appendicularia</taxon>
        <taxon>Copelata</taxon>
        <taxon>Oikopleuridae</taxon>
        <taxon>Oikopleura</taxon>
    </lineage>
</organism>
<evidence type="ECO:0000256" key="3">
    <source>
        <dbReference type="SAM" id="SignalP"/>
    </source>
</evidence>
<dbReference type="PROSITE" id="PS50853">
    <property type="entry name" value="FN3"/>
    <property type="match status" value="1"/>
</dbReference>
<name>E4YS36_OIKDI</name>
<dbReference type="PANTHER" id="PTHR46708">
    <property type="entry name" value="TENASCIN"/>
    <property type="match status" value="1"/>
</dbReference>
<feature type="region of interest" description="Disordered" evidence="2">
    <location>
        <begin position="597"/>
        <end position="620"/>
    </location>
</feature>
<evidence type="ECO:0000259" key="4">
    <source>
        <dbReference type="PROSITE" id="PS50853"/>
    </source>
</evidence>
<keyword evidence="3" id="KW-0732">Signal</keyword>
<dbReference type="EMBL" id="FN655173">
    <property type="protein sequence ID" value="CBY38278.1"/>
    <property type="molecule type" value="Genomic_DNA"/>
</dbReference>
<dbReference type="PANTHER" id="PTHR46708:SF2">
    <property type="entry name" value="FIBRONECTIN TYPE-III DOMAIN-CONTAINING PROTEIN"/>
    <property type="match status" value="1"/>
</dbReference>
<dbReference type="AlphaFoldDB" id="E4YS36"/>
<accession>E4YS36</accession>
<dbReference type="InterPro" id="IPR003961">
    <property type="entry name" value="FN3_dom"/>
</dbReference>
<evidence type="ECO:0000313" key="5">
    <source>
        <dbReference type="EMBL" id="CBY38278.1"/>
    </source>
</evidence>
<sequence>MRFSSLVSFLLGGSSALLDASASDFNVFMTRGTRLYFNWKPTGSDSASDWQAHILDVNTGKNAGKAKLKMKNNLPSMSVEELKPHTKYEIRLTAVNGDEEGETQSFTAWTSPRAVERVITVGRFASTVWIEWQPPSYIGDQGDPDQYVITSLDDKSQIFTTETGTQLTIGKGISKKYTIQSIACDDCANPTNEAWSPPYKFTVTSLPPKPTGLKILEENIFDLERANVIFGWESPNLDYDSVKIEYSPNTPQGFTKSPTFLPNKWKTQATLEGLYQNVIYTISIRFVVNNVEGPSESISVAVSDNHGRFPQKQNCQVPTYLRPEALRVKRGIFGEPKMEVTWEHPRAKTPENGYRLIFAPFASISDGKPMIVDVNKNVKEFDFFGPRYDPYDEYTVSIFALHDEQLRAPTSPDFVSSVFTGQLLTNERLMGALTIPEEVKSDSCCGSKKYNSEVKGCCGGELYNLSDPFAFCCRSTTFKLNDENCCANGLVVPKNTSCPEELLTVLKVLSYAERVRRQEVPEPEIPFPEELTTRGENLTVEIWTVDPFENSTDIWNVTDFNSTEFWNSTDFYESTTIESDSNSTEYPSLNSTDFFEGTTESNNSTSLFESDSTENPKNSTEFFRETTDNYEILTTENTFYSAPISTISPDFTDQTGTIAESTDYSTETTDYYGTATTDNILNSASMSTFSPDTTDKTLTAEESTDYSTIVAEIATEHSQNTTVLTISENATEINTVADNHTTFEMSTAQVDVTTEAI</sequence>
<dbReference type="InterPro" id="IPR036116">
    <property type="entry name" value="FN3_sf"/>
</dbReference>
<dbReference type="SMART" id="SM00060">
    <property type="entry name" value="FN3"/>
    <property type="match status" value="2"/>
</dbReference>
<evidence type="ECO:0000256" key="1">
    <source>
        <dbReference type="ARBA" id="ARBA00022737"/>
    </source>
</evidence>
<reference evidence="5" key="1">
    <citation type="journal article" date="2010" name="Science">
        <title>Plasticity of animal genome architecture unmasked by rapid evolution of a pelagic tunicate.</title>
        <authorList>
            <person name="Denoeud F."/>
            <person name="Henriet S."/>
            <person name="Mungpakdee S."/>
            <person name="Aury J.M."/>
            <person name="Da Silva C."/>
            <person name="Brinkmann H."/>
            <person name="Mikhaleva J."/>
            <person name="Olsen L.C."/>
            <person name="Jubin C."/>
            <person name="Canestro C."/>
            <person name="Bouquet J.M."/>
            <person name="Danks G."/>
            <person name="Poulain J."/>
            <person name="Campsteijn C."/>
            <person name="Adamski M."/>
            <person name="Cross I."/>
            <person name="Yadetie F."/>
            <person name="Muffato M."/>
            <person name="Louis A."/>
            <person name="Butcher S."/>
            <person name="Tsagkogeorga G."/>
            <person name="Konrad A."/>
            <person name="Singh S."/>
            <person name="Jensen M.F."/>
            <person name="Cong E.H."/>
            <person name="Eikeseth-Otteraa H."/>
            <person name="Noel B."/>
            <person name="Anthouard V."/>
            <person name="Porcel B.M."/>
            <person name="Kachouri-Lafond R."/>
            <person name="Nishino A."/>
            <person name="Ugolini M."/>
            <person name="Chourrout P."/>
            <person name="Nishida H."/>
            <person name="Aasland R."/>
            <person name="Huzurbazar S."/>
            <person name="Westhof E."/>
            <person name="Delsuc F."/>
            <person name="Lehrach H."/>
            <person name="Reinhardt R."/>
            <person name="Weissenbach J."/>
            <person name="Roy S.W."/>
            <person name="Artiguenave F."/>
            <person name="Postlethwait J.H."/>
            <person name="Manak J.R."/>
            <person name="Thompson E.M."/>
            <person name="Jaillon O."/>
            <person name="Du Pasquier L."/>
            <person name="Boudinot P."/>
            <person name="Liberles D.A."/>
            <person name="Volff J.N."/>
            <person name="Philippe H."/>
            <person name="Lenhard B."/>
            <person name="Roest Crollius H."/>
            <person name="Wincker P."/>
            <person name="Chourrout D."/>
        </authorList>
    </citation>
    <scope>NUCLEOTIDE SEQUENCE [LARGE SCALE GENOMIC DNA]</scope>
</reference>
<dbReference type="InterPro" id="IPR050991">
    <property type="entry name" value="ECM_Regulatory_Proteins"/>
</dbReference>
<feature type="signal peptide" evidence="3">
    <location>
        <begin position="1"/>
        <end position="16"/>
    </location>
</feature>
<evidence type="ECO:0000256" key="2">
    <source>
        <dbReference type="SAM" id="MobiDB-lite"/>
    </source>
</evidence>
<dbReference type="Pfam" id="PF24748">
    <property type="entry name" value="Galaxin_repeat"/>
    <property type="match status" value="1"/>
</dbReference>
<dbReference type="Pfam" id="PF00041">
    <property type="entry name" value="fn3"/>
    <property type="match status" value="1"/>
</dbReference>
<dbReference type="Proteomes" id="UP000011014">
    <property type="component" value="Unassembled WGS sequence"/>
</dbReference>
<feature type="chain" id="PRO_5003194160" description="Fibronectin type-III domain-containing protein" evidence="3">
    <location>
        <begin position="17"/>
        <end position="757"/>
    </location>
</feature>